<dbReference type="AlphaFoldDB" id="A0A381RAE7"/>
<name>A0A381RAE7_9ZZZZ</name>
<organism evidence="1">
    <name type="scientific">marine metagenome</name>
    <dbReference type="NCBI Taxonomy" id="408172"/>
    <lineage>
        <taxon>unclassified sequences</taxon>
        <taxon>metagenomes</taxon>
        <taxon>ecological metagenomes</taxon>
    </lineage>
</organism>
<gene>
    <name evidence="1" type="ORF">METZ01_LOCUS39237</name>
</gene>
<dbReference type="EMBL" id="UINC01001679">
    <property type="protein sequence ID" value="SUZ86383.1"/>
    <property type="molecule type" value="Genomic_DNA"/>
</dbReference>
<evidence type="ECO:0000313" key="1">
    <source>
        <dbReference type="EMBL" id="SUZ86383.1"/>
    </source>
</evidence>
<protein>
    <submittedName>
        <fullName evidence="1">Uncharacterized protein</fullName>
    </submittedName>
</protein>
<sequence length="214" mass="24538">MNFKNFLEHTQKTENNKQKEVEQSSYQKIINDEIPQKKNKLSSQCILIDSRHRDKDFYPNTNHFIVSFNPDPSAIGAVINTNIKNIIKINIENVVLPSVALDHPYFILKIKELNNKNVFSTNGFTDDAFAIIIPEKMKAQSSAFVNCTIKHQCQTFKNPLSNLKKLTISFYNPNGVLMDFGVDNVDSIKDSVQTMFMLNIQYFERDNGLISNLV</sequence>
<accession>A0A381RAE7</accession>
<reference evidence="1" key="1">
    <citation type="submission" date="2018-05" db="EMBL/GenBank/DDBJ databases">
        <authorList>
            <person name="Lanie J.A."/>
            <person name="Ng W.-L."/>
            <person name="Kazmierczak K.M."/>
            <person name="Andrzejewski T.M."/>
            <person name="Davidsen T.M."/>
            <person name="Wayne K.J."/>
            <person name="Tettelin H."/>
            <person name="Glass J.I."/>
            <person name="Rusch D."/>
            <person name="Podicherti R."/>
            <person name="Tsui H.-C.T."/>
            <person name="Winkler M.E."/>
        </authorList>
    </citation>
    <scope>NUCLEOTIDE SEQUENCE</scope>
</reference>
<proteinExistence type="predicted"/>